<evidence type="ECO:0000313" key="2">
    <source>
        <dbReference type="Proteomes" id="UP000789920"/>
    </source>
</evidence>
<proteinExistence type="predicted"/>
<gene>
    <name evidence="1" type="ORF">RPERSI_LOCUS14777</name>
</gene>
<organism evidence="1 2">
    <name type="scientific">Racocetra persica</name>
    <dbReference type="NCBI Taxonomy" id="160502"/>
    <lineage>
        <taxon>Eukaryota</taxon>
        <taxon>Fungi</taxon>
        <taxon>Fungi incertae sedis</taxon>
        <taxon>Mucoromycota</taxon>
        <taxon>Glomeromycotina</taxon>
        <taxon>Glomeromycetes</taxon>
        <taxon>Diversisporales</taxon>
        <taxon>Gigasporaceae</taxon>
        <taxon>Racocetra</taxon>
    </lineage>
</organism>
<keyword evidence="2" id="KW-1185">Reference proteome</keyword>
<name>A0ACA9QPN1_9GLOM</name>
<dbReference type="Proteomes" id="UP000789920">
    <property type="component" value="Unassembled WGS sequence"/>
</dbReference>
<evidence type="ECO:0000313" key="1">
    <source>
        <dbReference type="EMBL" id="CAG8756943.1"/>
    </source>
</evidence>
<comment type="caution">
    <text evidence="1">The sequence shown here is derived from an EMBL/GenBank/DDBJ whole genome shotgun (WGS) entry which is preliminary data.</text>
</comment>
<accession>A0ACA9QPN1</accession>
<dbReference type="EMBL" id="CAJVQC010034655">
    <property type="protein sequence ID" value="CAG8756943.1"/>
    <property type="molecule type" value="Genomic_DNA"/>
</dbReference>
<reference evidence="1" key="1">
    <citation type="submission" date="2021-06" db="EMBL/GenBank/DDBJ databases">
        <authorList>
            <person name="Kallberg Y."/>
            <person name="Tangrot J."/>
            <person name="Rosling A."/>
        </authorList>
    </citation>
    <scope>NUCLEOTIDE SEQUENCE</scope>
    <source>
        <strain evidence="1">MA461A</strain>
    </source>
</reference>
<protein>
    <submittedName>
        <fullName evidence="1">758_t:CDS:1</fullName>
    </submittedName>
</protein>
<feature type="non-terminal residue" evidence="1">
    <location>
        <position position="57"/>
    </location>
</feature>
<sequence>MESDDNPETYEEQFSSVAVCENSLVETVDPSVVEHEMQSLSIVGCEQNLVETVDPPV</sequence>